<proteinExistence type="predicted"/>
<organism evidence="1 2">
    <name type="scientific">Micromonospora carbonacea</name>
    <dbReference type="NCBI Taxonomy" id="47853"/>
    <lineage>
        <taxon>Bacteria</taxon>
        <taxon>Bacillati</taxon>
        <taxon>Actinomycetota</taxon>
        <taxon>Actinomycetes</taxon>
        <taxon>Micromonosporales</taxon>
        <taxon>Micromonosporaceae</taxon>
        <taxon>Micromonospora</taxon>
    </lineage>
</organism>
<keyword evidence="2" id="KW-1185">Reference proteome</keyword>
<sequence length="520" mass="55200">MTETQLLLRGDVYYLPVRDGVWLRTTEGSFVLRGRGVAAWLARLGPLFDRGVAPEQLFDSLAPAQARYLRDLVDLLEQRRVLRREPPDARGETRRSRAEGRTADRAAAGIVVAGPEEYAVLLAGALAQAGFRDVVVPAQPHLPTAAELAGRHLVGLFPAEQADSALVLGDRVAAEGIGTWLGLTRGRALLLKGHLTGYPSACPRCAWRRLAHRSVALPAGDGIGTAAPLAAGVLGQEMTRVLVDGDTRPLTEAAVVDLDTLRIWRSAVDVDPTCPGAGRHHRAGPLTPRAAPFPDLVYAARCFGPLASCSPEGLPQLPLTTLRLVLNPLGRAEPTVRRDGPLVVAETMAEARAESLSLAVERHLPAAPGAAVGVGADTTRATARALARWADTRLTDGWSDRVVDQPSAARNRLGSLAGHLPPVRHQAHPSGMWRAWAPGGTPLTALDPGQAEQRALLAALARRQHPGWVGEVVPGAPPYTGEHLQRHTAALGLWTRPVPLPALVSTHLVGVEVGKDGGRP</sequence>
<protein>
    <recommendedName>
        <fullName evidence="3">TOMM leader peptide-binding protein</fullName>
    </recommendedName>
</protein>
<reference evidence="2" key="1">
    <citation type="submission" date="2016-06" db="EMBL/GenBank/DDBJ databases">
        <authorList>
            <person name="Varghese N."/>
            <person name="Submissions Spin"/>
        </authorList>
    </citation>
    <scope>NUCLEOTIDE SEQUENCE [LARGE SCALE GENOMIC DNA]</scope>
    <source>
        <strain evidence="2">DSM 43168</strain>
    </source>
</reference>
<dbReference type="EMBL" id="FMCT01000006">
    <property type="protein sequence ID" value="SCF23715.1"/>
    <property type="molecule type" value="Genomic_DNA"/>
</dbReference>
<name>A0A1C4YSJ0_9ACTN</name>
<evidence type="ECO:0008006" key="3">
    <source>
        <dbReference type="Google" id="ProtNLM"/>
    </source>
</evidence>
<dbReference type="RefSeq" id="WP_074475313.1">
    <property type="nucleotide sequence ID" value="NZ_FMCT01000006.1"/>
</dbReference>
<gene>
    <name evidence="1" type="ORF">GA0070563_106400</name>
</gene>
<evidence type="ECO:0000313" key="1">
    <source>
        <dbReference type="EMBL" id="SCF23715.1"/>
    </source>
</evidence>
<evidence type="ECO:0000313" key="2">
    <source>
        <dbReference type="Proteomes" id="UP000183585"/>
    </source>
</evidence>
<accession>A0A1C4YSJ0</accession>
<dbReference type="Proteomes" id="UP000183585">
    <property type="component" value="Unassembled WGS sequence"/>
</dbReference>
<dbReference type="AlphaFoldDB" id="A0A1C4YSJ0"/>